<dbReference type="InterPro" id="IPR025164">
    <property type="entry name" value="Toastrack_DUF4097"/>
</dbReference>
<evidence type="ECO:0000256" key="1">
    <source>
        <dbReference type="SAM" id="MobiDB-lite"/>
    </source>
</evidence>
<dbReference type="Pfam" id="PF13349">
    <property type="entry name" value="DUF4097"/>
    <property type="match status" value="1"/>
</dbReference>
<name>A0A1Z5J0B7_9LACO</name>
<organism evidence="3 4">
    <name type="scientific">Secundilactobacillus silagincola</name>
    <dbReference type="NCBI Taxonomy" id="1714681"/>
    <lineage>
        <taxon>Bacteria</taxon>
        <taxon>Bacillati</taxon>
        <taxon>Bacillota</taxon>
        <taxon>Bacilli</taxon>
        <taxon>Lactobacillales</taxon>
        <taxon>Lactobacillaceae</taxon>
        <taxon>Secundilactobacillus</taxon>
    </lineage>
</organism>
<dbReference type="OrthoDB" id="2321102at2"/>
<protein>
    <recommendedName>
        <fullName evidence="2">DUF4097 domain-containing protein</fullName>
    </recommendedName>
</protein>
<sequence>MKKTFFTGLIILIVGGIMLAVGIGKGGVKSVYWDNGLKTDEKITQTREINRVDTVKIDADVYGPVSVHRGNVAKVTVHGNKSDQIKTSVIGNELTISSGAKTHVMLGDFNTNMGSPKIEVTVPKKTQIKTIDNRREMSLTVADLAIENFKNTSNGDLNLSNVTISKSLVLLHETYGDTNMDNVTYNKGLNLNSAGDVTIRNSRFDQADSRVRSSDGDVMLSHNRWQNLTVTSAQGNLNLEDQDVNNMLTADSGNGDVTARIMPRNGTAIHASSSNGDTAIYGKSQNNYGKAKSNGQTFQLNSSNGDVTVTR</sequence>
<evidence type="ECO:0000313" key="4">
    <source>
        <dbReference type="Proteomes" id="UP000223370"/>
    </source>
</evidence>
<reference evidence="3 4" key="1">
    <citation type="submission" date="2015-11" db="EMBL/GenBank/DDBJ databases">
        <title>Draft genome sequences of new species of the genus Lactobacillus isolated from orchardgrass silage.</title>
        <authorList>
            <person name="Tohno M."/>
            <person name="Tanizawa Y."/>
            <person name="Arita M."/>
        </authorList>
    </citation>
    <scope>NUCLEOTIDE SEQUENCE [LARGE SCALE GENOMIC DNA]</scope>
    <source>
        <strain evidence="3 4">IWT5</strain>
    </source>
</reference>
<dbReference type="Proteomes" id="UP000223370">
    <property type="component" value="Unassembled WGS sequence"/>
</dbReference>
<feature type="domain" description="DUF4097" evidence="2">
    <location>
        <begin position="64"/>
        <end position="310"/>
    </location>
</feature>
<evidence type="ECO:0000313" key="3">
    <source>
        <dbReference type="EMBL" id="GAX07272.1"/>
    </source>
</evidence>
<proteinExistence type="predicted"/>
<feature type="region of interest" description="Disordered" evidence="1">
    <location>
        <begin position="292"/>
        <end position="311"/>
    </location>
</feature>
<comment type="caution">
    <text evidence="3">The sequence shown here is derived from an EMBL/GenBank/DDBJ whole genome shotgun (WGS) entry which is preliminary data.</text>
</comment>
<dbReference type="EMBL" id="BCMJ01000001">
    <property type="protein sequence ID" value="GAX07272.1"/>
    <property type="molecule type" value="Genomic_DNA"/>
</dbReference>
<accession>A0A1Z5J0B7</accession>
<dbReference type="AlphaFoldDB" id="A0A1Z5J0B7"/>
<evidence type="ECO:0000259" key="2">
    <source>
        <dbReference type="Pfam" id="PF13349"/>
    </source>
</evidence>
<keyword evidence="4" id="KW-1185">Reference proteome</keyword>
<dbReference type="Gene3D" id="2.160.20.120">
    <property type="match status" value="1"/>
</dbReference>
<gene>
    <name evidence="3" type="ORF">IWT5_00005</name>
</gene>
<dbReference type="RefSeq" id="WP_098823278.1">
    <property type="nucleotide sequence ID" value="NZ_BCMJ01000001.1"/>
</dbReference>